<reference evidence="2 3" key="1">
    <citation type="submission" date="2016-05" db="EMBL/GenBank/DDBJ databases">
        <title>Genome sequencing of Vitellibacter soesokkakensis RSSK-12.</title>
        <authorList>
            <person name="Thevarajoo S."/>
            <person name="Selvaratnam C."/>
            <person name="Goh K.M."/>
            <person name="Chan K.-G."/>
            <person name="Chong C.S."/>
        </authorList>
    </citation>
    <scope>NUCLEOTIDE SEQUENCE [LARGE SCALE GENOMIC DNA]</scope>
    <source>
        <strain evidence="2 3">RSSK-12</strain>
    </source>
</reference>
<dbReference type="OrthoDB" id="573857at2"/>
<evidence type="ECO:0008006" key="4">
    <source>
        <dbReference type="Google" id="ProtNLM"/>
    </source>
</evidence>
<comment type="caution">
    <text evidence="2">The sequence shown here is derived from an EMBL/GenBank/DDBJ whole genome shotgun (WGS) entry which is preliminary data.</text>
</comment>
<name>A0A1A9LD40_9FLAO</name>
<evidence type="ECO:0000256" key="1">
    <source>
        <dbReference type="SAM" id="Phobius"/>
    </source>
</evidence>
<feature type="transmembrane region" description="Helical" evidence="1">
    <location>
        <begin position="12"/>
        <end position="36"/>
    </location>
</feature>
<sequence>MAYSKNKRLLFIKSLHTVIWLFFNVVIFYLLYAAIANKIDKWVWICIALVLMEGLVLLAFRMFCPLTVLARKYSDSTRANFDIFLPNWLAKYNKLIYTTIFFIALIIIFFRIFIE</sequence>
<evidence type="ECO:0000313" key="3">
    <source>
        <dbReference type="Proteomes" id="UP000077552"/>
    </source>
</evidence>
<keyword evidence="1" id="KW-0812">Transmembrane</keyword>
<dbReference type="RefSeq" id="WP_068762992.1">
    <property type="nucleotide sequence ID" value="NZ_LXIE01000049.1"/>
</dbReference>
<organism evidence="2 3">
    <name type="scientific">Aequorivita soesokkakensis</name>
    <dbReference type="NCBI Taxonomy" id="1385699"/>
    <lineage>
        <taxon>Bacteria</taxon>
        <taxon>Pseudomonadati</taxon>
        <taxon>Bacteroidota</taxon>
        <taxon>Flavobacteriia</taxon>
        <taxon>Flavobacteriales</taxon>
        <taxon>Flavobacteriaceae</taxon>
        <taxon>Aequorivita</taxon>
    </lineage>
</organism>
<keyword evidence="1" id="KW-1133">Transmembrane helix</keyword>
<dbReference type="STRING" id="1385699.A7A78_07035"/>
<protein>
    <recommendedName>
        <fullName evidence="4">DUF2784 domain-containing protein</fullName>
    </recommendedName>
</protein>
<evidence type="ECO:0000313" key="2">
    <source>
        <dbReference type="EMBL" id="OAD90295.1"/>
    </source>
</evidence>
<feature type="transmembrane region" description="Helical" evidence="1">
    <location>
        <begin position="42"/>
        <end position="64"/>
    </location>
</feature>
<accession>A0A1A9LD40</accession>
<dbReference type="AlphaFoldDB" id="A0A1A9LD40"/>
<feature type="transmembrane region" description="Helical" evidence="1">
    <location>
        <begin position="95"/>
        <end position="114"/>
    </location>
</feature>
<keyword evidence="1" id="KW-0472">Membrane</keyword>
<dbReference type="EMBL" id="LXIE01000049">
    <property type="protein sequence ID" value="OAD90295.1"/>
    <property type="molecule type" value="Genomic_DNA"/>
</dbReference>
<proteinExistence type="predicted"/>
<dbReference type="Proteomes" id="UP000077552">
    <property type="component" value="Unassembled WGS sequence"/>
</dbReference>
<gene>
    <name evidence="2" type="ORF">A7A78_07035</name>
</gene>
<keyword evidence="3" id="KW-1185">Reference proteome</keyword>